<gene>
    <name evidence="7" type="ORF">METZ01_LOCUS398237</name>
</gene>
<evidence type="ECO:0000256" key="3">
    <source>
        <dbReference type="ARBA" id="ARBA00012663"/>
    </source>
</evidence>
<dbReference type="InterPro" id="IPR017853">
    <property type="entry name" value="GH"/>
</dbReference>
<dbReference type="Gene3D" id="3.20.20.300">
    <property type="entry name" value="Glycoside hydrolase, family 3, N-terminal domain"/>
    <property type="match status" value="1"/>
</dbReference>
<evidence type="ECO:0000256" key="5">
    <source>
        <dbReference type="ARBA" id="ARBA00023295"/>
    </source>
</evidence>
<evidence type="ECO:0000259" key="6">
    <source>
        <dbReference type="Pfam" id="PF00933"/>
    </source>
</evidence>
<organism evidence="7">
    <name type="scientific">marine metagenome</name>
    <dbReference type="NCBI Taxonomy" id="408172"/>
    <lineage>
        <taxon>unclassified sequences</taxon>
        <taxon>metagenomes</taxon>
        <taxon>ecological metagenomes</taxon>
    </lineage>
</organism>
<keyword evidence="5" id="KW-0326">Glycosidase</keyword>
<dbReference type="GO" id="GO:0005975">
    <property type="term" value="P:carbohydrate metabolic process"/>
    <property type="evidence" value="ECO:0007669"/>
    <property type="project" value="InterPro"/>
</dbReference>
<dbReference type="Pfam" id="PF00933">
    <property type="entry name" value="Glyco_hydro_3"/>
    <property type="match status" value="1"/>
</dbReference>
<protein>
    <recommendedName>
        <fullName evidence="3">beta-N-acetylhexosaminidase</fullName>
        <ecNumber evidence="3">3.2.1.52</ecNumber>
    </recommendedName>
</protein>
<feature type="non-terminal residue" evidence="7">
    <location>
        <position position="285"/>
    </location>
</feature>
<dbReference type="SUPFAM" id="SSF51445">
    <property type="entry name" value="(Trans)glycosidases"/>
    <property type="match status" value="1"/>
</dbReference>
<name>A0A382VFX9_9ZZZZ</name>
<dbReference type="AlphaFoldDB" id="A0A382VFX9"/>
<dbReference type="Gene3D" id="3.40.50.1700">
    <property type="entry name" value="Glycoside hydrolase family 3 C-terminal domain"/>
    <property type="match status" value="1"/>
</dbReference>
<comment type="catalytic activity">
    <reaction evidence="1">
        <text>Hydrolysis of terminal non-reducing N-acetyl-D-hexosamine residues in N-acetyl-beta-D-hexosaminides.</text>
        <dbReference type="EC" id="3.2.1.52"/>
    </reaction>
</comment>
<evidence type="ECO:0000256" key="1">
    <source>
        <dbReference type="ARBA" id="ARBA00001231"/>
    </source>
</evidence>
<accession>A0A382VFX9</accession>
<dbReference type="EC" id="3.2.1.52" evidence="3"/>
<comment type="similarity">
    <text evidence="2">Belongs to the glycosyl hydrolase 3 family.</text>
</comment>
<dbReference type="PANTHER" id="PTHR30480">
    <property type="entry name" value="BETA-HEXOSAMINIDASE-RELATED"/>
    <property type="match status" value="1"/>
</dbReference>
<dbReference type="InterPro" id="IPR050226">
    <property type="entry name" value="NagZ_Beta-hexosaminidase"/>
</dbReference>
<evidence type="ECO:0000256" key="2">
    <source>
        <dbReference type="ARBA" id="ARBA00005336"/>
    </source>
</evidence>
<keyword evidence="4" id="KW-0378">Hydrolase</keyword>
<dbReference type="InterPro" id="IPR036962">
    <property type="entry name" value="Glyco_hydro_3_N_sf"/>
</dbReference>
<proteinExistence type="inferred from homology"/>
<dbReference type="GO" id="GO:0004563">
    <property type="term" value="F:beta-N-acetylhexosaminidase activity"/>
    <property type="evidence" value="ECO:0007669"/>
    <property type="project" value="UniProtKB-EC"/>
</dbReference>
<evidence type="ECO:0000256" key="4">
    <source>
        <dbReference type="ARBA" id="ARBA00022801"/>
    </source>
</evidence>
<sequence length="285" mass="31315">GRPTTFSKPIVQTLLREELGFDGVIFTDSMQMRAVTEMMSPADAAGQAISAGHDVVLHSPDDALALEGIKTAVAEGRITEAAITQSVRRILTAKARLGLHHRSHVDLDSLPLLVGTRAHQSVARQISERSMTLVKDSDNSVPLPIRRDESLLYLSMLDYPSGWGLGAPSRVMIPELEKRWENVTSVELSDRSSRSEIDLVRETVSQYDAIVAGVFVRTASFSGRMDLVSDLVTLLMQLSEQALRNDQPLVVIFFGNPYAATLLPELPSVLLTYDYRGLAEETAVR</sequence>
<dbReference type="GO" id="GO:0009254">
    <property type="term" value="P:peptidoglycan turnover"/>
    <property type="evidence" value="ECO:0007669"/>
    <property type="project" value="TreeGrafter"/>
</dbReference>
<dbReference type="InterPro" id="IPR001764">
    <property type="entry name" value="Glyco_hydro_3_N"/>
</dbReference>
<reference evidence="7" key="1">
    <citation type="submission" date="2018-05" db="EMBL/GenBank/DDBJ databases">
        <authorList>
            <person name="Lanie J.A."/>
            <person name="Ng W.-L."/>
            <person name="Kazmierczak K.M."/>
            <person name="Andrzejewski T.M."/>
            <person name="Davidsen T.M."/>
            <person name="Wayne K.J."/>
            <person name="Tettelin H."/>
            <person name="Glass J.I."/>
            <person name="Rusch D."/>
            <person name="Podicherti R."/>
            <person name="Tsui H.-C.T."/>
            <person name="Winkler M.E."/>
        </authorList>
    </citation>
    <scope>NUCLEOTIDE SEQUENCE</scope>
</reference>
<dbReference type="InterPro" id="IPR036881">
    <property type="entry name" value="Glyco_hydro_3_C_sf"/>
</dbReference>
<evidence type="ECO:0000313" key="7">
    <source>
        <dbReference type="EMBL" id="SVD45383.1"/>
    </source>
</evidence>
<feature type="non-terminal residue" evidence="7">
    <location>
        <position position="1"/>
    </location>
</feature>
<dbReference type="EMBL" id="UINC01151649">
    <property type="protein sequence ID" value="SVD45383.1"/>
    <property type="molecule type" value="Genomic_DNA"/>
</dbReference>
<feature type="domain" description="Glycoside hydrolase family 3 N-terminal" evidence="6">
    <location>
        <begin position="1"/>
        <end position="92"/>
    </location>
</feature>
<dbReference type="PANTHER" id="PTHR30480:SF13">
    <property type="entry name" value="BETA-HEXOSAMINIDASE"/>
    <property type="match status" value="1"/>
</dbReference>